<dbReference type="SUPFAM" id="SSF56300">
    <property type="entry name" value="Metallo-dependent phosphatases"/>
    <property type="match status" value="1"/>
</dbReference>
<dbReference type="Pfam" id="PF00149">
    <property type="entry name" value="Metallophos"/>
    <property type="match status" value="1"/>
</dbReference>
<name>A0A937XBP9_UNCEI</name>
<dbReference type="GO" id="GO:0016787">
    <property type="term" value="F:hydrolase activity"/>
    <property type="evidence" value="ECO:0007669"/>
    <property type="project" value="InterPro"/>
</dbReference>
<feature type="non-terminal residue" evidence="2">
    <location>
        <position position="335"/>
    </location>
</feature>
<reference evidence="2" key="1">
    <citation type="submission" date="2019-03" db="EMBL/GenBank/DDBJ databases">
        <title>Lake Tanganyika Metagenome-Assembled Genomes (MAGs).</title>
        <authorList>
            <person name="Tran P."/>
        </authorList>
    </citation>
    <scope>NUCLEOTIDE SEQUENCE</scope>
    <source>
        <strain evidence="2">M_DeepCast_400m_m2_100</strain>
    </source>
</reference>
<comment type="caution">
    <text evidence="2">The sequence shown here is derived from an EMBL/GenBank/DDBJ whole genome shotgun (WGS) entry which is preliminary data.</text>
</comment>
<dbReference type="AlphaFoldDB" id="A0A937XBP9"/>
<dbReference type="PANTHER" id="PTHR46546">
    <property type="entry name" value="SHEWANELLA-LIKE PROTEIN PHOSPHATASE 1"/>
    <property type="match status" value="1"/>
</dbReference>
<feature type="domain" description="Calcineurin-like phosphoesterase" evidence="1">
    <location>
        <begin position="55"/>
        <end position="280"/>
    </location>
</feature>
<accession>A0A937XBP9</accession>
<evidence type="ECO:0000259" key="1">
    <source>
        <dbReference type="Pfam" id="PF00149"/>
    </source>
</evidence>
<protein>
    <submittedName>
        <fullName evidence="2">Metallophosphoesterase</fullName>
    </submittedName>
</protein>
<dbReference type="Gene3D" id="3.60.21.10">
    <property type="match status" value="1"/>
</dbReference>
<sequence length="335" mass="36956">MSERRLRGRRQANGRLRAFSLARALAALPIALLLLLHPGCDDRTNDEPPPPPPPRIVAVGDLHGDLQATRRALRLAGAIDDQDRWIGGALTVVQVGDILDRGGEERAILELFDRLRDEAEAAGGAVHLLNGNHEVLNVALDLRYVTAQGFADFVGAVTVPPDDPQLEGYPPERRPRVVAFRPGGPYARKLADQPFVLQIDGNVFVHGGVRPRDLDYGLAELGEEMRLWMLGEAPRPGWSYGEDNLFWSRDYSRDVDSTDCAALGEVLERMGALRMIVGHTVHDSITSYCDGRVWCIDTGMARYYQGETMVLEIGRQGVRTLRSPPEPPPEPPGRP</sequence>
<dbReference type="EMBL" id="VGIY01000519">
    <property type="protein sequence ID" value="MBM3318865.1"/>
    <property type="molecule type" value="Genomic_DNA"/>
</dbReference>
<dbReference type="Proteomes" id="UP000748308">
    <property type="component" value="Unassembled WGS sequence"/>
</dbReference>
<gene>
    <name evidence="2" type="ORF">FJY75_13535</name>
</gene>
<proteinExistence type="predicted"/>
<dbReference type="PANTHER" id="PTHR46546:SF4">
    <property type="entry name" value="SHEWANELLA-LIKE PROTEIN PHOSPHATASE 1"/>
    <property type="match status" value="1"/>
</dbReference>
<evidence type="ECO:0000313" key="3">
    <source>
        <dbReference type="Proteomes" id="UP000748308"/>
    </source>
</evidence>
<dbReference type="InterPro" id="IPR029052">
    <property type="entry name" value="Metallo-depent_PP-like"/>
</dbReference>
<organism evidence="2 3">
    <name type="scientific">Eiseniibacteriota bacterium</name>
    <dbReference type="NCBI Taxonomy" id="2212470"/>
    <lineage>
        <taxon>Bacteria</taxon>
        <taxon>Candidatus Eiseniibacteriota</taxon>
    </lineage>
</organism>
<dbReference type="InterPro" id="IPR004843">
    <property type="entry name" value="Calcineurin-like_PHP"/>
</dbReference>
<evidence type="ECO:0000313" key="2">
    <source>
        <dbReference type="EMBL" id="MBM3318865.1"/>
    </source>
</evidence>